<feature type="transmembrane region" description="Helical" evidence="1">
    <location>
        <begin position="67"/>
        <end position="84"/>
    </location>
</feature>
<dbReference type="EMBL" id="JBHTKJ010000030">
    <property type="protein sequence ID" value="MFD1039054.1"/>
    <property type="molecule type" value="Genomic_DNA"/>
</dbReference>
<dbReference type="InterPro" id="IPR048147">
    <property type="entry name" value="CBO0543-like"/>
</dbReference>
<keyword evidence="3" id="KW-1185">Reference proteome</keyword>
<comment type="caution">
    <text evidence="2">The sequence shown here is derived from an EMBL/GenBank/DDBJ whole genome shotgun (WGS) entry which is preliminary data.</text>
</comment>
<evidence type="ECO:0000313" key="3">
    <source>
        <dbReference type="Proteomes" id="UP001597040"/>
    </source>
</evidence>
<keyword evidence="1" id="KW-1133">Transmembrane helix</keyword>
<proteinExistence type="predicted"/>
<accession>A0ABW3LP66</accession>
<evidence type="ECO:0000313" key="2">
    <source>
        <dbReference type="EMBL" id="MFD1039054.1"/>
    </source>
</evidence>
<feature type="transmembrane region" description="Helical" evidence="1">
    <location>
        <begin position="124"/>
        <end position="144"/>
    </location>
</feature>
<dbReference type="NCBIfam" id="NF041644">
    <property type="entry name" value="CBO0543_fam"/>
    <property type="match status" value="1"/>
</dbReference>
<dbReference type="Proteomes" id="UP001597040">
    <property type="component" value="Unassembled WGS sequence"/>
</dbReference>
<protein>
    <submittedName>
        <fullName evidence="2">CBO0543 family protein</fullName>
    </submittedName>
</protein>
<keyword evidence="1" id="KW-0812">Transmembrane</keyword>
<feature type="transmembrane region" description="Helical" evidence="1">
    <location>
        <begin position="29"/>
        <end position="47"/>
    </location>
</feature>
<name>A0ABW3LP66_9BACI</name>
<feature type="transmembrane region" description="Helical" evidence="1">
    <location>
        <begin position="6"/>
        <end position="22"/>
    </location>
</feature>
<reference evidence="3" key="1">
    <citation type="journal article" date="2019" name="Int. J. Syst. Evol. Microbiol.">
        <title>The Global Catalogue of Microorganisms (GCM) 10K type strain sequencing project: providing services to taxonomists for standard genome sequencing and annotation.</title>
        <authorList>
            <consortium name="The Broad Institute Genomics Platform"/>
            <consortium name="The Broad Institute Genome Sequencing Center for Infectious Disease"/>
            <person name="Wu L."/>
            <person name="Ma J."/>
        </authorList>
    </citation>
    <scope>NUCLEOTIDE SEQUENCE [LARGE SCALE GENOMIC DNA]</scope>
    <source>
        <strain evidence="3">CCUG 56754</strain>
    </source>
</reference>
<keyword evidence="1" id="KW-0472">Membrane</keyword>
<feature type="transmembrane region" description="Helical" evidence="1">
    <location>
        <begin position="91"/>
        <end position="112"/>
    </location>
</feature>
<dbReference type="RefSeq" id="WP_390362633.1">
    <property type="nucleotide sequence ID" value="NZ_JBHTKJ010000030.1"/>
</dbReference>
<evidence type="ECO:0000256" key="1">
    <source>
        <dbReference type="SAM" id="Phobius"/>
    </source>
</evidence>
<sequence>MDRLLLWLLLIIGIGLLLFSLRKVLITDWVIIFLLTAYFSVFLGVLVQGNEMLDYPVRFLSAYFETSLLYEYLLLPVVCIYFYHSSYHSSYLMIVLQSALYTAILTILEVIFERYTNLIQYHKWSWMHTFISIFLLLIFIRFIMRLIRWKERNKNESRHY</sequence>
<organism evidence="2 3">
    <name type="scientific">Virgibacillus byunsanensis</name>
    <dbReference type="NCBI Taxonomy" id="570945"/>
    <lineage>
        <taxon>Bacteria</taxon>
        <taxon>Bacillati</taxon>
        <taxon>Bacillota</taxon>
        <taxon>Bacilli</taxon>
        <taxon>Bacillales</taxon>
        <taxon>Bacillaceae</taxon>
        <taxon>Virgibacillus</taxon>
    </lineage>
</organism>
<gene>
    <name evidence="2" type="ORF">ACFQ3N_11735</name>
</gene>